<dbReference type="OrthoDB" id="10573303at2759"/>
<protein>
    <submittedName>
        <fullName evidence="1">Uncharacterized protein</fullName>
    </submittedName>
</protein>
<dbReference type="Proteomes" id="UP000887116">
    <property type="component" value="Unassembled WGS sequence"/>
</dbReference>
<organism evidence="1 2">
    <name type="scientific">Trichonephila clavata</name>
    <name type="common">Joro spider</name>
    <name type="synonym">Nephila clavata</name>
    <dbReference type="NCBI Taxonomy" id="2740835"/>
    <lineage>
        <taxon>Eukaryota</taxon>
        <taxon>Metazoa</taxon>
        <taxon>Ecdysozoa</taxon>
        <taxon>Arthropoda</taxon>
        <taxon>Chelicerata</taxon>
        <taxon>Arachnida</taxon>
        <taxon>Araneae</taxon>
        <taxon>Araneomorphae</taxon>
        <taxon>Entelegynae</taxon>
        <taxon>Araneoidea</taxon>
        <taxon>Nephilidae</taxon>
        <taxon>Trichonephila</taxon>
    </lineage>
</organism>
<gene>
    <name evidence="1" type="ORF">TNCT_516291</name>
</gene>
<proteinExistence type="predicted"/>
<evidence type="ECO:0000313" key="2">
    <source>
        <dbReference type="Proteomes" id="UP000887116"/>
    </source>
</evidence>
<comment type="caution">
    <text evidence="1">The sequence shown here is derived from an EMBL/GenBank/DDBJ whole genome shotgun (WGS) entry which is preliminary data.</text>
</comment>
<sequence>MVYQPLFRVYGGWGRLCSLLFRQEEISLRTEDFAEAEKEAGRNGTTSSRRRFCLIKLRDIVCGGKGKRDVVAHRGYSVINCCVNKTSHLNSPR</sequence>
<evidence type="ECO:0000313" key="1">
    <source>
        <dbReference type="EMBL" id="GFQ86293.1"/>
    </source>
</evidence>
<name>A0A8X6GNL8_TRICU</name>
<accession>A0A8X6GNL8</accession>
<keyword evidence="2" id="KW-1185">Reference proteome</keyword>
<dbReference type="EMBL" id="BMAO01013100">
    <property type="protein sequence ID" value="GFQ86293.1"/>
    <property type="molecule type" value="Genomic_DNA"/>
</dbReference>
<reference evidence="1" key="1">
    <citation type="submission" date="2020-07" db="EMBL/GenBank/DDBJ databases">
        <title>Multicomponent nature underlies the extraordinary mechanical properties of spider dragline silk.</title>
        <authorList>
            <person name="Kono N."/>
            <person name="Nakamura H."/>
            <person name="Mori M."/>
            <person name="Yoshida Y."/>
            <person name="Ohtoshi R."/>
            <person name="Malay A.D."/>
            <person name="Moran D.A.P."/>
            <person name="Tomita M."/>
            <person name="Numata K."/>
            <person name="Arakawa K."/>
        </authorList>
    </citation>
    <scope>NUCLEOTIDE SEQUENCE</scope>
</reference>
<dbReference type="AlphaFoldDB" id="A0A8X6GNL8"/>